<dbReference type="Proteomes" id="UP000177152">
    <property type="component" value="Unassembled WGS sequence"/>
</dbReference>
<protein>
    <recommendedName>
        <fullName evidence="4">DUF948 domain-containing protein</fullName>
    </recommendedName>
</protein>
<reference evidence="2 3" key="1">
    <citation type="journal article" date="2016" name="Nat. Commun.">
        <title>Thousands of microbial genomes shed light on interconnected biogeochemical processes in an aquifer system.</title>
        <authorList>
            <person name="Anantharaman K."/>
            <person name="Brown C.T."/>
            <person name="Hug L.A."/>
            <person name="Sharon I."/>
            <person name="Castelle C.J."/>
            <person name="Probst A.J."/>
            <person name="Thomas B.C."/>
            <person name="Singh A."/>
            <person name="Wilkins M.J."/>
            <person name="Karaoz U."/>
            <person name="Brodie E.L."/>
            <person name="Williams K.H."/>
            <person name="Hubbard S.S."/>
            <person name="Banfield J.F."/>
        </authorList>
    </citation>
    <scope>NUCLEOTIDE SEQUENCE [LARGE SCALE GENOMIC DNA]</scope>
</reference>
<evidence type="ECO:0008006" key="4">
    <source>
        <dbReference type="Google" id="ProtNLM"/>
    </source>
</evidence>
<evidence type="ECO:0000256" key="1">
    <source>
        <dbReference type="SAM" id="Phobius"/>
    </source>
</evidence>
<feature type="transmembrane region" description="Helical" evidence="1">
    <location>
        <begin position="12"/>
        <end position="33"/>
    </location>
</feature>
<proteinExistence type="predicted"/>
<dbReference type="AlphaFoldDB" id="A0A1G2K3K1"/>
<accession>A0A1G2K3K1</accession>
<gene>
    <name evidence="2" type="ORF">A2633_00995</name>
</gene>
<evidence type="ECO:0000313" key="3">
    <source>
        <dbReference type="Proteomes" id="UP000177152"/>
    </source>
</evidence>
<keyword evidence="1" id="KW-0812">Transmembrane</keyword>
<keyword evidence="1" id="KW-0472">Membrane</keyword>
<evidence type="ECO:0000313" key="2">
    <source>
        <dbReference type="EMBL" id="OGZ94002.1"/>
    </source>
</evidence>
<comment type="caution">
    <text evidence="2">The sequence shown here is derived from an EMBL/GenBank/DDBJ whole genome shotgun (WGS) entry which is preliminary data.</text>
</comment>
<dbReference type="EMBL" id="MHQC01000046">
    <property type="protein sequence ID" value="OGZ94002.1"/>
    <property type="molecule type" value="Genomic_DNA"/>
</dbReference>
<sequence length="101" mass="11398">MNELLHADIFFFVTAIAVVAVATILTVVLVYIIRILNDIKSISKDVKHVSENATVEADRVIQDLGTLREHIREEGMKLKNFANFFTGKYKANKKGRSAHKL</sequence>
<keyword evidence="1" id="KW-1133">Transmembrane helix</keyword>
<organism evidence="2 3">
    <name type="scientific">Candidatus Sungbacteria bacterium RIFCSPHIGHO2_01_FULL_47_32</name>
    <dbReference type="NCBI Taxonomy" id="1802264"/>
    <lineage>
        <taxon>Bacteria</taxon>
        <taxon>Candidatus Sungiibacteriota</taxon>
    </lineage>
</organism>
<name>A0A1G2K3K1_9BACT</name>